<keyword evidence="9" id="KW-0175">Coiled coil</keyword>
<dbReference type="Gene3D" id="1.10.287.130">
    <property type="match status" value="1"/>
</dbReference>
<evidence type="ECO:0000256" key="7">
    <source>
        <dbReference type="ARBA" id="ARBA00022840"/>
    </source>
</evidence>
<keyword evidence="10" id="KW-1133">Transmembrane helix</keyword>
<evidence type="ECO:0000256" key="6">
    <source>
        <dbReference type="ARBA" id="ARBA00022777"/>
    </source>
</evidence>
<dbReference type="Proteomes" id="UP000183954">
    <property type="component" value="Unassembled WGS sequence"/>
</dbReference>
<evidence type="ECO:0000256" key="1">
    <source>
        <dbReference type="ARBA" id="ARBA00000085"/>
    </source>
</evidence>
<evidence type="ECO:0000256" key="9">
    <source>
        <dbReference type="SAM" id="Coils"/>
    </source>
</evidence>
<evidence type="ECO:0000256" key="8">
    <source>
        <dbReference type="ARBA" id="ARBA00023012"/>
    </source>
</evidence>
<organism evidence="12 13">
    <name type="scientific">Desulfosporosinus lacus DSM 15449</name>
    <dbReference type="NCBI Taxonomy" id="1121420"/>
    <lineage>
        <taxon>Bacteria</taxon>
        <taxon>Bacillati</taxon>
        <taxon>Bacillota</taxon>
        <taxon>Clostridia</taxon>
        <taxon>Eubacteriales</taxon>
        <taxon>Desulfitobacteriaceae</taxon>
        <taxon>Desulfosporosinus</taxon>
    </lineage>
</organism>
<dbReference type="InterPro" id="IPR003594">
    <property type="entry name" value="HATPase_dom"/>
</dbReference>
<sequence length="383" mass="43218">MLNHMHEPPEQSRTRTLFDLIAIGLVIAILTTIHYTNYHYAVDYHILLQFAYYIPVIYAAMRFGPAGGILSSFVITLLFLPLMSHFQDTLTPAAKYTQWVEVGLINIIGWLTGFLSEEERKAKRKYKLALTVQKELVEKIKREGQERQRLESEIRQTERLTALGHMSAGLAHEIRNPLGIMKVSIQMLAQEKGDDGDGVVTQYCRVLLEECERLNRLVSEFLSFARPKDPVRGKIRLGKLLDEGVTLIQPALQQNHIQLEQARDAVDDQEVEVDPDQIKQVFLNILLNAIDAQGEGGVIYLEGVQLDGFVGFAVSDEGPGISPDDLPYIYDPFFTMKEKGTGLGLSVVHRILDQHGGRISTVNRRDRGVRVEILLPYIQKTGV</sequence>
<dbReference type="CDD" id="cd00082">
    <property type="entry name" value="HisKA"/>
    <property type="match status" value="1"/>
</dbReference>
<dbReference type="PRINTS" id="PR00344">
    <property type="entry name" value="BCTRLSENSOR"/>
</dbReference>
<feature type="transmembrane region" description="Helical" evidence="10">
    <location>
        <begin position="98"/>
        <end position="116"/>
    </location>
</feature>
<keyword evidence="10" id="KW-0472">Membrane</keyword>
<dbReference type="InterPro" id="IPR036890">
    <property type="entry name" value="HATPase_C_sf"/>
</dbReference>
<feature type="coiled-coil region" evidence="9">
    <location>
        <begin position="133"/>
        <end position="160"/>
    </location>
</feature>
<dbReference type="InterPro" id="IPR036097">
    <property type="entry name" value="HisK_dim/P_sf"/>
</dbReference>
<dbReference type="InterPro" id="IPR003661">
    <property type="entry name" value="HisK_dim/P_dom"/>
</dbReference>
<feature type="transmembrane region" description="Helical" evidence="10">
    <location>
        <begin position="68"/>
        <end position="86"/>
    </location>
</feature>
<dbReference type="Pfam" id="PF02518">
    <property type="entry name" value="HATPase_c"/>
    <property type="match status" value="1"/>
</dbReference>
<dbReference type="SMART" id="SM00387">
    <property type="entry name" value="HATPase_c"/>
    <property type="match status" value="1"/>
</dbReference>
<reference evidence="13" key="1">
    <citation type="submission" date="2016-11" db="EMBL/GenBank/DDBJ databases">
        <authorList>
            <person name="Varghese N."/>
            <person name="Submissions S."/>
        </authorList>
    </citation>
    <scope>NUCLEOTIDE SEQUENCE [LARGE SCALE GENOMIC DNA]</scope>
    <source>
        <strain evidence="13">DSM 15449</strain>
    </source>
</reference>
<feature type="domain" description="Histidine kinase" evidence="11">
    <location>
        <begin position="169"/>
        <end position="379"/>
    </location>
</feature>
<feature type="transmembrane region" description="Helical" evidence="10">
    <location>
        <begin position="20"/>
        <end position="38"/>
    </location>
</feature>
<keyword evidence="13" id="KW-1185">Reference proteome</keyword>
<dbReference type="PANTHER" id="PTHR43065:SF10">
    <property type="entry name" value="PEROXIDE STRESS-ACTIVATED HISTIDINE KINASE MAK3"/>
    <property type="match status" value="1"/>
</dbReference>
<keyword evidence="7" id="KW-0067">ATP-binding</keyword>
<dbReference type="CDD" id="cd00075">
    <property type="entry name" value="HATPase"/>
    <property type="match status" value="1"/>
</dbReference>
<dbReference type="STRING" id="1121420.SAMN02746098_00359"/>
<keyword evidence="8" id="KW-0902">Two-component regulatory system</keyword>
<keyword evidence="5" id="KW-0547">Nucleotide-binding</keyword>
<comment type="catalytic activity">
    <reaction evidence="1">
        <text>ATP + protein L-histidine = ADP + protein N-phospho-L-histidine.</text>
        <dbReference type="EC" id="2.7.13.3"/>
    </reaction>
</comment>
<dbReference type="InterPro" id="IPR004358">
    <property type="entry name" value="Sig_transdc_His_kin-like_C"/>
</dbReference>
<evidence type="ECO:0000259" key="11">
    <source>
        <dbReference type="PROSITE" id="PS50109"/>
    </source>
</evidence>
<protein>
    <recommendedName>
        <fullName evidence="2">histidine kinase</fullName>
        <ecNumber evidence="2">2.7.13.3</ecNumber>
    </recommendedName>
</protein>
<keyword evidence="6 12" id="KW-0418">Kinase</keyword>
<dbReference type="PROSITE" id="PS50109">
    <property type="entry name" value="HIS_KIN"/>
    <property type="match status" value="1"/>
</dbReference>
<dbReference type="GO" id="GO:0000155">
    <property type="term" value="F:phosphorelay sensor kinase activity"/>
    <property type="evidence" value="ECO:0007669"/>
    <property type="project" value="InterPro"/>
</dbReference>
<dbReference type="Pfam" id="PF00512">
    <property type="entry name" value="HisKA"/>
    <property type="match status" value="1"/>
</dbReference>
<dbReference type="AlphaFoldDB" id="A0A1M5QU94"/>
<dbReference type="InterPro" id="IPR005467">
    <property type="entry name" value="His_kinase_dom"/>
</dbReference>
<accession>A0A1M5QU94</accession>
<dbReference type="SUPFAM" id="SSF47384">
    <property type="entry name" value="Homodimeric domain of signal transducing histidine kinase"/>
    <property type="match status" value="1"/>
</dbReference>
<proteinExistence type="predicted"/>
<dbReference type="GO" id="GO:0005524">
    <property type="term" value="F:ATP binding"/>
    <property type="evidence" value="ECO:0007669"/>
    <property type="project" value="UniProtKB-KW"/>
</dbReference>
<keyword evidence="3" id="KW-0597">Phosphoprotein</keyword>
<evidence type="ECO:0000256" key="5">
    <source>
        <dbReference type="ARBA" id="ARBA00022741"/>
    </source>
</evidence>
<dbReference type="PANTHER" id="PTHR43065">
    <property type="entry name" value="SENSOR HISTIDINE KINASE"/>
    <property type="match status" value="1"/>
</dbReference>
<gene>
    <name evidence="12" type="ORF">SAMN02746098_00359</name>
</gene>
<evidence type="ECO:0000256" key="3">
    <source>
        <dbReference type="ARBA" id="ARBA00022553"/>
    </source>
</evidence>
<evidence type="ECO:0000256" key="2">
    <source>
        <dbReference type="ARBA" id="ARBA00012438"/>
    </source>
</evidence>
<dbReference type="Gene3D" id="3.30.565.10">
    <property type="entry name" value="Histidine kinase-like ATPase, C-terminal domain"/>
    <property type="match status" value="1"/>
</dbReference>
<evidence type="ECO:0000313" key="13">
    <source>
        <dbReference type="Proteomes" id="UP000183954"/>
    </source>
</evidence>
<dbReference type="SMART" id="SM00388">
    <property type="entry name" value="HisKA"/>
    <property type="match status" value="1"/>
</dbReference>
<keyword evidence="10" id="KW-0812">Transmembrane</keyword>
<evidence type="ECO:0000256" key="10">
    <source>
        <dbReference type="SAM" id="Phobius"/>
    </source>
</evidence>
<evidence type="ECO:0000313" key="12">
    <source>
        <dbReference type="EMBL" id="SHH17330.1"/>
    </source>
</evidence>
<keyword evidence="4" id="KW-0808">Transferase</keyword>
<evidence type="ECO:0000256" key="4">
    <source>
        <dbReference type="ARBA" id="ARBA00022679"/>
    </source>
</evidence>
<name>A0A1M5QU94_9FIRM</name>
<dbReference type="EC" id="2.7.13.3" evidence="2"/>
<dbReference type="SUPFAM" id="SSF55874">
    <property type="entry name" value="ATPase domain of HSP90 chaperone/DNA topoisomerase II/histidine kinase"/>
    <property type="match status" value="1"/>
</dbReference>
<dbReference type="EMBL" id="FQXJ01000003">
    <property type="protein sequence ID" value="SHH17330.1"/>
    <property type="molecule type" value="Genomic_DNA"/>
</dbReference>